<dbReference type="Pfam" id="PF00583">
    <property type="entry name" value="Acetyltransf_1"/>
    <property type="match status" value="1"/>
</dbReference>
<feature type="domain" description="N-acetyltransferase" evidence="1">
    <location>
        <begin position="165"/>
        <end position="310"/>
    </location>
</feature>
<name>A0ABP5FW22_9MICO</name>
<dbReference type="InterPro" id="IPR016181">
    <property type="entry name" value="Acyl_CoA_acyltransferase"/>
</dbReference>
<accession>A0ABP5FW22</accession>
<organism evidence="2 3">
    <name type="scientific">Terrabacter terrae</name>
    <dbReference type="NCBI Taxonomy" id="318434"/>
    <lineage>
        <taxon>Bacteria</taxon>
        <taxon>Bacillati</taxon>
        <taxon>Actinomycetota</taxon>
        <taxon>Actinomycetes</taxon>
        <taxon>Micrococcales</taxon>
        <taxon>Intrasporangiaceae</taxon>
        <taxon>Terrabacter</taxon>
    </lineage>
</organism>
<evidence type="ECO:0000259" key="1">
    <source>
        <dbReference type="PROSITE" id="PS51186"/>
    </source>
</evidence>
<dbReference type="CDD" id="cd04301">
    <property type="entry name" value="NAT_SF"/>
    <property type="match status" value="1"/>
</dbReference>
<keyword evidence="3" id="KW-1185">Reference proteome</keyword>
<gene>
    <name evidence="2" type="ORF">GCM10009740_27760</name>
</gene>
<protein>
    <submittedName>
        <fullName evidence="2">GNAT family N-acetyltransferase</fullName>
    </submittedName>
</protein>
<dbReference type="SUPFAM" id="SSF55729">
    <property type="entry name" value="Acyl-CoA N-acyltransferases (Nat)"/>
    <property type="match status" value="1"/>
</dbReference>
<comment type="caution">
    <text evidence="2">The sequence shown here is derived from an EMBL/GenBank/DDBJ whole genome shotgun (WGS) entry which is preliminary data.</text>
</comment>
<dbReference type="EMBL" id="BAAANB010000021">
    <property type="protein sequence ID" value="GAA2035317.1"/>
    <property type="molecule type" value="Genomic_DNA"/>
</dbReference>
<proteinExistence type="predicted"/>
<dbReference type="InterPro" id="IPR000182">
    <property type="entry name" value="GNAT_dom"/>
</dbReference>
<evidence type="ECO:0000313" key="2">
    <source>
        <dbReference type="EMBL" id="GAA2035317.1"/>
    </source>
</evidence>
<dbReference type="Gene3D" id="3.40.630.30">
    <property type="match status" value="1"/>
</dbReference>
<dbReference type="PROSITE" id="PS51186">
    <property type="entry name" value="GNAT"/>
    <property type="match status" value="1"/>
</dbReference>
<sequence length="310" mass="33988">MPVPPTGPGASVAPVTRRDFSGPDDLRIMQDLCSRTWSPTSRFHPGQLAWSRYFRPVDPHALDDGEAIGLWWEGRQVVGFGWAEAPDWLELQVDPLHPAVAVEVLEWFEEWSDAEEQSVMAVEGDAVVESALAEGGFSARLDLPYFTHHLLDLRSLRPVPDPSGYTLRPVRPDEAAARADVHTRAWSELAPSQVDAASYGRLMRAWPYRADLDWVAVDATGAMVASALVWLDPTTGVGLVEPVGCTPEHRGRGLAGAVTLAALHALREAGARLAQVTPRGDDAYPGPRRVYQALGFEPTVRVLTWTRSMD</sequence>
<evidence type="ECO:0000313" key="3">
    <source>
        <dbReference type="Proteomes" id="UP001501285"/>
    </source>
</evidence>
<dbReference type="Proteomes" id="UP001501285">
    <property type="component" value="Unassembled WGS sequence"/>
</dbReference>
<reference evidence="3" key="1">
    <citation type="journal article" date="2019" name="Int. J. Syst. Evol. Microbiol.">
        <title>The Global Catalogue of Microorganisms (GCM) 10K type strain sequencing project: providing services to taxonomists for standard genome sequencing and annotation.</title>
        <authorList>
            <consortium name="The Broad Institute Genomics Platform"/>
            <consortium name="The Broad Institute Genome Sequencing Center for Infectious Disease"/>
            <person name="Wu L."/>
            <person name="Ma J."/>
        </authorList>
    </citation>
    <scope>NUCLEOTIDE SEQUENCE [LARGE SCALE GENOMIC DNA]</scope>
    <source>
        <strain evidence="3">JCM 14283</strain>
    </source>
</reference>